<dbReference type="GO" id="GO:0005737">
    <property type="term" value="C:cytoplasm"/>
    <property type="evidence" value="ECO:0007669"/>
    <property type="project" value="UniProtKB-SubCell"/>
</dbReference>
<comment type="subunit">
    <text evidence="11">Homodimer.</text>
</comment>
<evidence type="ECO:0000313" key="14">
    <source>
        <dbReference type="Proteomes" id="UP000010988"/>
    </source>
</evidence>
<dbReference type="STRING" id="1220583.GOACH_05_01480"/>
<evidence type="ECO:0000256" key="11">
    <source>
        <dbReference type="HAMAP-Rule" id="MF_00004"/>
    </source>
</evidence>
<dbReference type="InterPro" id="IPR000836">
    <property type="entry name" value="PRTase_dom"/>
</dbReference>
<comment type="function">
    <text evidence="2 11">Catalyzes a salvage reaction resulting in the formation of AMP, that is energically less costly than de novo synthesis.</text>
</comment>
<dbReference type="CDD" id="cd06223">
    <property type="entry name" value="PRTases_typeI"/>
    <property type="match status" value="1"/>
</dbReference>
<dbReference type="PANTHER" id="PTHR32315:SF3">
    <property type="entry name" value="ADENINE PHOSPHORIBOSYLTRANSFERASE"/>
    <property type="match status" value="1"/>
</dbReference>
<evidence type="ECO:0000256" key="6">
    <source>
        <dbReference type="ARBA" id="ARBA00011893"/>
    </source>
</evidence>
<comment type="similarity">
    <text evidence="5 11">Belongs to the purine/pyrimidine phosphoribosyltransferase family.</text>
</comment>
<evidence type="ECO:0000256" key="10">
    <source>
        <dbReference type="ARBA" id="ARBA00022726"/>
    </source>
</evidence>
<dbReference type="GO" id="GO:0006166">
    <property type="term" value="P:purine ribonucleoside salvage"/>
    <property type="evidence" value="ECO:0007669"/>
    <property type="project" value="UniProtKB-KW"/>
</dbReference>
<evidence type="ECO:0000256" key="9">
    <source>
        <dbReference type="ARBA" id="ARBA00022679"/>
    </source>
</evidence>
<evidence type="ECO:0000256" key="1">
    <source>
        <dbReference type="ARBA" id="ARBA00000868"/>
    </source>
</evidence>
<dbReference type="InterPro" id="IPR029057">
    <property type="entry name" value="PRTase-like"/>
</dbReference>
<dbReference type="HAMAP" id="MF_00004">
    <property type="entry name" value="Aden_phosphoribosyltr"/>
    <property type="match status" value="1"/>
</dbReference>
<keyword evidence="14" id="KW-1185">Reference proteome</keyword>
<keyword evidence="8 11" id="KW-0328">Glycosyltransferase</keyword>
<dbReference type="RefSeq" id="WP_005173144.1">
    <property type="nucleotide sequence ID" value="NZ_BANR01000005.1"/>
</dbReference>
<comment type="caution">
    <text evidence="13">The sequence shown here is derived from an EMBL/GenBank/DDBJ whole genome shotgun (WGS) entry which is preliminary data.</text>
</comment>
<proteinExistence type="inferred from homology"/>
<evidence type="ECO:0000313" key="13">
    <source>
        <dbReference type="EMBL" id="GAC48279.1"/>
    </source>
</evidence>
<dbReference type="GO" id="GO:0006168">
    <property type="term" value="P:adenine salvage"/>
    <property type="evidence" value="ECO:0007669"/>
    <property type="project" value="InterPro"/>
</dbReference>
<evidence type="ECO:0000256" key="8">
    <source>
        <dbReference type="ARBA" id="ARBA00022676"/>
    </source>
</evidence>
<dbReference type="SUPFAM" id="SSF53271">
    <property type="entry name" value="PRTase-like"/>
    <property type="match status" value="1"/>
</dbReference>
<name>L7KI33_9ACTN</name>
<evidence type="ECO:0000256" key="3">
    <source>
        <dbReference type="ARBA" id="ARBA00004496"/>
    </source>
</evidence>
<dbReference type="NCBIfam" id="NF002636">
    <property type="entry name" value="PRK02304.1-5"/>
    <property type="match status" value="1"/>
</dbReference>
<dbReference type="EC" id="2.4.2.7" evidence="6 11"/>
<comment type="subcellular location">
    <subcellularLocation>
        <location evidence="3 11">Cytoplasm</location>
    </subcellularLocation>
</comment>
<dbReference type="Pfam" id="PF00156">
    <property type="entry name" value="Pribosyltran"/>
    <property type="match status" value="1"/>
</dbReference>
<evidence type="ECO:0000256" key="7">
    <source>
        <dbReference type="ARBA" id="ARBA00022490"/>
    </source>
</evidence>
<evidence type="ECO:0000256" key="2">
    <source>
        <dbReference type="ARBA" id="ARBA00003968"/>
    </source>
</evidence>
<dbReference type="GO" id="GO:0003999">
    <property type="term" value="F:adenine phosphoribosyltransferase activity"/>
    <property type="evidence" value="ECO:0007669"/>
    <property type="project" value="UniProtKB-UniRule"/>
</dbReference>
<dbReference type="Gene3D" id="3.40.50.2020">
    <property type="match status" value="1"/>
</dbReference>
<comment type="catalytic activity">
    <reaction evidence="1 11">
        <text>AMP + diphosphate = 5-phospho-alpha-D-ribose 1-diphosphate + adenine</text>
        <dbReference type="Rhea" id="RHEA:16609"/>
        <dbReference type="ChEBI" id="CHEBI:16708"/>
        <dbReference type="ChEBI" id="CHEBI:33019"/>
        <dbReference type="ChEBI" id="CHEBI:58017"/>
        <dbReference type="ChEBI" id="CHEBI:456215"/>
        <dbReference type="EC" id="2.4.2.7"/>
    </reaction>
</comment>
<protein>
    <recommendedName>
        <fullName evidence="6 11">Adenine phosphoribosyltransferase</fullName>
        <shortName evidence="11">APRT</shortName>
        <ecNumber evidence="6 11">2.4.2.7</ecNumber>
    </recommendedName>
</protein>
<dbReference type="eggNOG" id="COG0503">
    <property type="taxonomic scope" value="Bacteria"/>
</dbReference>
<evidence type="ECO:0000256" key="4">
    <source>
        <dbReference type="ARBA" id="ARBA00004659"/>
    </source>
</evidence>
<dbReference type="InterPro" id="IPR005764">
    <property type="entry name" value="Ade_phspho_trans"/>
</dbReference>
<dbReference type="InterPro" id="IPR050054">
    <property type="entry name" value="UPRTase/APRTase"/>
</dbReference>
<dbReference type="PANTHER" id="PTHR32315">
    <property type="entry name" value="ADENINE PHOSPHORIBOSYLTRANSFERASE"/>
    <property type="match status" value="1"/>
</dbReference>
<dbReference type="UniPathway" id="UPA00588">
    <property type="reaction ID" value="UER00646"/>
</dbReference>
<keyword evidence="7 11" id="KW-0963">Cytoplasm</keyword>
<dbReference type="EMBL" id="BANR01000005">
    <property type="protein sequence ID" value="GAC48279.1"/>
    <property type="molecule type" value="Genomic_DNA"/>
</dbReference>
<dbReference type="FunFam" id="3.40.50.2020:FF:000021">
    <property type="entry name" value="Adenine phosphoribosyltransferase"/>
    <property type="match status" value="1"/>
</dbReference>
<dbReference type="GO" id="GO:0044209">
    <property type="term" value="P:AMP salvage"/>
    <property type="evidence" value="ECO:0007669"/>
    <property type="project" value="UniProtKB-UniRule"/>
</dbReference>
<gene>
    <name evidence="11 13" type="primary">apt</name>
    <name evidence="13" type="ORF">GOACH_05_01480</name>
</gene>
<keyword evidence="9 11" id="KW-0808">Transferase</keyword>
<dbReference type="AlphaFoldDB" id="L7KI33"/>
<dbReference type="GO" id="GO:0016208">
    <property type="term" value="F:AMP binding"/>
    <property type="evidence" value="ECO:0007669"/>
    <property type="project" value="TreeGrafter"/>
</dbReference>
<dbReference type="GO" id="GO:0002055">
    <property type="term" value="F:adenine binding"/>
    <property type="evidence" value="ECO:0007669"/>
    <property type="project" value="TreeGrafter"/>
</dbReference>
<accession>L7KI33</accession>
<dbReference type="NCBIfam" id="NF002634">
    <property type="entry name" value="PRK02304.1-3"/>
    <property type="match status" value="1"/>
</dbReference>
<organism evidence="13 14">
    <name type="scientific">Gordonia aichiensis NBRC 108223</name>
    <dbReference type="NCBI Taxonomy" id="1220583"/>
    <lineage>
        <taxon>Bacteria</taxon>
        <taxon>Bacillati</taxon>
        <taxon>Actinomycetota</taxon>
        <taxon>Actinomycetes</taxon>
        <taxon>Mycobacteriales</taxon>
        <taxon>Gordoniaceae</taxon>
        <taxon>Gordonia</taxon>
    </lineage>
</organism>
<sequence>MSERADGGHVSGDPDDDVTRRAVRRARQAITEHERTVPDFPKPGILFRDLTPVLADTEGFASIVTALTHGCSGVDLVAGIDARGFLVGGAVAQELGVGILAVRKGGKLPPPVHGVDYDLEYGTERLEIPASGIDISGRRVLVVDDVLATGGTAVAASTLMSLAGASVVGVAVIMELADLGGRERIVTELGPEVHLHAITDDR</sequence>
<comment type="pathway">
    <text evidence="4 11">Purine metabolism; AMP biosynthesis via salvage pathway; AMP from adenine: step 1/1.</text>
</comment>
<feature type="domain" description="Phosphoribosyltransferase" evidence="12">
    <location>
        <begin position="74"/>
        <end position="175"/>
    </location>
</feature>
<evidence type="ECO:0000259" key="12">
    <source>
        <dbReference type="Pfam" id="PF00156"/>
    </source>
</evidence>
<dbReference type="Proteomes" id="UP000010988">
    <property type="component" value="Unassembled WGS sequence"/>
</dbReference>
<reference evidence="13 14" key="1">
    <citation type="submission" date="2012-12" db="EMBL/GenBank/DDBJ databases">
        <title>Whole genome shotgun sequence of Gordonia aichiensis NBRC 108223.</title>
        <authorList>
            <person name="Isaki-Nakamura S."/>
            <person name="Hosoyama A."/>
            <person name="Tsuchikane K."/>
            <person name="Ando Y."/>
            <person name="Baba S."/>
            <person name="Ohji S."/>
            <person name="Hamada M."/>
            <person name="Tamura T."/>
            <person name="Yamazoe A."/>
            <person name="Yamazaki S."/>
            <person name="Fujita N."/>
        </authorList>
    </citation>
    <scope>NUCLEOTIDE SEQUENCE [LARGE SCALE GENOMIC DNA]</scope>
    <source>
        <strain evidence="13 14">NBRC 108223</strain>
    </source>
</reference>
<keyword evidence="10 11" id="KW-0660">Purine salvage</keyword>
<evidence type="ECO:0000256" key="5">
    <source>
        <dbReference type="ARBA" id="ARBA00008391"/>
    </source>
</evidence>